<dbReference type="Gene3D" id="1.25.40.180">
    <property type="match status" value="1"/>
</dbReference>
<organism evidence="2">
    <name type="scientific">Chloropicon laureae</name>
    <dbReference type="NCBI Taxonomy" id="464258"/>
    <lineage>
        <taxon>Eukaryota</taxon>
        <taxon>Viridiplantae</taxon>
        <taxon>Chlorophyta</taxon>
        <taxon>Chloropicophyceae</taxon>
        <taxon>Chloropicales</taxon>
        <taxon>Chloropicaceae</taxon>
        <taxon>Chloropicon</taxon>
    </lineage>
</organism>
<dbReference type="InterPro" id="IPR057397">
    <property type="entry name" value="HEAT_5MP1_2"/>
</dbReference>
<gene>
    <name evidence="2" type="ORF">CLAU1311_LOCUS6153</name>
</gene>
<dbReference type="InterPro" id="IPR051245">
    <property type="entry name" value="eIF5-mimic_regulator"/>
</dbReference>
<dbReference type="PROSITE" id="PS51363">
    <property type="entry name" value="W2"/>
    <property type="match status" value="1"/>
</dbReference>
<dbReference type="InterPro" id="IPR016024">
    <property type="entry name" value="ARM-type_fold"/>
</dbReference>
<dbReference type="SMART" id="SM00515">
    <property type="entry name" value="eIF5C"/>
    <property type="match status" value="1"/>
</dbReference>
<dbReference type="Pfam" id="PF02020">
    <property type="entry name" value="W2"/>
    <property type="match status" value="1"/>
</dbReference>
<proteinExistence type="predicted"/>
<evidence type="ECO:0000313" key="2">
    <source>
        <dbReference type="EMBL" id="CAE0022853.1"/>
    </source>
</evidence>
<dbReference type="GO" id="GO:0005737">
    <property type="term" value="C:cytoplasm"/>
    <property type="evidence" value="ECO:0007669"/>
    <property type="project" value="TreeGrafter"/>
</dbReference>
<reference evidence="2" key="1">
    <citation type="submission" date="2021-01" db="EMBL/GenBank/DDBJ databases">
        <authorList>
            <person name="Corre E."/>
            <person name="Pelletier E."/>
            <person name="Niang G."/>
            <person name="Scheremetjew M."/>
            <person name="Finn R."/>
            <person name="Kale V."/>
            <person name="Holt S."/>
            <person name="Cochrane G."/>
            <person name="Meng A."/>
            <person name="Brown T."/>
            <person name="Cohen L."/>
        </authorList>
    </citation>
    <scope>NUCLEOTIDE SEQUENCE</scope>
    <source>
        <strain evidence="2">RCC856</strain>
    </source>
</reference>
<dbReference type="PANTHER" id="PTHR14208">
    <property type="entry name" value="BASIC LEUCINE ZIPPER AND W2 DOMAIN-CONTAINING PROTEIN"/>
    <property type="match status" value="1"/>
</dbReference>
<protein>
    <recommendedName>
        <fullName evidence="1">W2 domain-containing protein</fullName>
    </recommendedName>
</protein>
<accession>A0A7S2Z565</accession>
<dbReference type="GO" id="GO:0016020">
    <property type="term" value="C:membrane"/>
    <property type="evidence" value="ECO:0007669"/>
    <property type="project" value="TreeGrafter"/>
</dbReference>
<evidence type="ECO:0000259" key="1">
    <source>
        <dbReference type="PROSITE" id="PS51363"/>
    </source>
</evidence>
<dbReference type="SUPFAM" id="SSF48371">
    <property type="entry name" value="ARM repeat"/>
    <property type="match status" value="1"/>
</dbReference>
<name>A0A7S2Z565_9CHLO</name>
<feature type="domain" description="W2" evidence="1">
    <location>
        <begin position="255"/>
        <end position="425"/>
    </location>
</feature>
<dbReference type="PANTHER" id="PTHR14208:SF2">
    <property type="entry name" value="PROTEIN KRASAVIETZ"/>
    <property type="match status" value="1"/>
</dbReference>
<dbReference type="Pfam" id="PF25504">
    <property type="entry name" value="HEAT_5MP1_2"/>
    <property type="match status" value="1"/>
</dbReference>
<dbReference type="InterPro" id="IPR003307">
    <property type="entry name" value="W2_domain"/>
</dbReference>
<dbReference type="AlphaFoldDB" id="A0A7S2Z565"/>
<dbReference type="EMBL" id="HBHU01009418">
    <property type="protein sequence ID" value="CAE0022853.1"/>
    <property type="molecule type" value="Transcribed_RNA"/>
</dbReference>
<sequence length="429" mass="49055">MSTKEEKPTLGGVRIRQRKRNINVPLDPESFAKSLLEIFSTAKDEAEGDVDKSLELALGGIDQSDLDYNRYADTFFEVVFTGGILGTSSDQKLGEDDELKLNVLASEASREAQGPYIKFIQLLLRKKPFLVKGLEATLCKLLRQLEFFDEVGKTKLAIATALVFNNKLGPLPDKVMQSLLDDAKVNKGTSLEFLTQFCKEFLNRDPIEELDTLFKRARLDDKMLNFFPQQKRSIDHFNAYFTESGLKVLVDLNKKRFSDAQLRNLAAELKMLIQEEGTVKDALELVGSKIEELKLDEKDVLPVLWTTIMDSVQRSAKSNTQQQTHLSVLKLIKTWMKMFQTHCRTSRQELVLMNVIQVYCYEDQGLLKLYPKIIQMMYDSDVIAEDTILLWYKQGSSPKGRQVFLSDMQPFIAWLQEASEEEEDSSDEE</sequence>